<sequence length="65" mass="7399">MRYMKPGARPTVFVDEASSLKLKTRCAVLVKLMAHPSRLTKLYSLQFQSEDLLVTERAIISESRS</sequence>
<reference evidence="1" key="1">
    <citation type="submission" date="2019-09" db="EMBL/GenBank/DDBJ databases">
        <authorList>
            <person name="Zhang L."/>
        </authorList>
    </citation>
    <scope>NUCLEOTIDE SEQUENCE</scope>
</reference>
<accession>A0A5K1ASW3</accession>
<dbReference type="AlphaFoldDB" id="A0A5K1ASW3"/>
<gene>
    <name evidence="1" type="ORF">NYM_LOCUS12340</name>
</gene>
<dbReference type="EMBL" id="LR721780">
    <property type="protein sequence ID" value="VVW04565.1"/>
    <property type="molecule type" value="Genomic_DNA"/>
</dbReference>
<organism evidence="1">
    <name type="scientific">Nymphaea colorata</name>
    <name type="common">pocket water lily</name>
    <dbReference type="NCBI Taxonomy" id="210225"/>
    <lineage>
        <taxon>Eukaryota</taxon>
        <taxon>Viridiplantae</taxon>
        <taxon>Streptophyta</taxon>
        <taxon>Embryophyta</taxon>
        <taxon>Tracheophyta</taxon>
        <taxon>Spermatophyta</taxon>
        <taxon>Magnoliopsida</taxon>
        <taxon>Nymphaeales</taxon>
        <taxon>Nymphaeaceae</taxon>
        <taxon>Nymphaea</taxon>
    </lineage>
</organism>
<name>A0A5K1ASW3_9MAGN</name>
<proteinExistence type="predicted"/>
<evidence type="ECO:0000313" key="1">
    <source>
        <dbReference type="EMBL" id="VVW04565.1"/>
    </source>
</evidence>
<protein>
    <submittedName>
        <fullName evidence="1">Uncharacterized protein</fullName>
    </submittedName>
</protein>